<evidence type="ECO:0008006" key="5">
    <source>
        <dbReference type="Google" id="ProtNLM"/>
    </source>
</evidence>
<keyword evidence="2" id="KW-0812">Transmembrane</keyword>
<feature type="coiled-coil region" evidence="1">
    <location>
        <begin position="23"/>
        <end position="54"/>
    </location>
</feature>
<feature type="transmembrane region" description="Helical" evidence="2">
    <location>
        <begin position="100"/>
        <end position="127"/>
    </location>
</feature>
<evidence type="ECO:0000313" key="3">
    <source>
        <dbReference type="EMBL" id="MBB2500259.1"/>
    </source>
</evidence>
<proteinExistence type="predicted"/>
<feature type="transmembrane region" description="Helical" evidence="2">
    <location>
        <begin position="467"/>
        <end position="486"/>
    </location>
</feature>
<gene>
    <name evidence="3" type="ORF">H5411_14135</name>
</gene>
<comment type="caution">
    <text evidence="3">The sequence shown here is derived from an EMBL/GenBank/DDBJ whole genome shotgun (WGS) entry which is preliminary data.</text>
</comment>
<sequence length="700" mass="73153">MASGERTVRIKFDGSTKGLAKAAVAARTELDLMKRELQRNQAELNRVAGAAEASNNKFSKLAKNIEDSRTRWQRFGLALSAVGRLFAENRRKIASMTGPLVSGAAAAGASLARVLMLLSALSSALALGNAAGSALHASFLALAGTMPLLAAGGFAFAGVLGSIKLGADGAKKAFEALKPTLDTLKSQVSDSLRKGLEPGIKNLAGLLPQLETGFRSVAMAAGQAFTRLTLYLKTAQATRNIQGILIETSSVVKNLGAFLAPVAAAFVQIGATAMPVLKELTAGLGDVGERFKTWIDSLAQSGQLEQFIRNALDGFASFGAVLRDLGGIIGGIFSAARQAGSDLSGTIGPLLKNVNDFVHSADGQTALVGLFQGLATVGAQVGQVLGAVLRGLAPAIPPLAKAFADLATTLSSVLVPVIQFLAPILQNVATFIAQNTSWITPLVAALGIWAAAQWALNIALNANPIGLIILAIGALIAIVATIITYWTPIKDFFLGIFNAIKDAISAAATWIGDRFSDVWDFIKGVWSGVTGWFSGVWNGITSTLGRTIDIMKSWFGDAWNWIKNVFRNVGSFFSGVWKGITNGLKSALNWAIDRINDATGIISRAWTWTGAPGIPKIPHLAKGGTAQAGKVHLVGERGPELFVPGQTGRVVSNAQTFGGATEVTLNLDLGEGISERIRFAIDRTTGQVRRLAGAGTGSMA</sequence>
<dbReference type="AlphaFoldDB" id="A0A8E1VXM2"/>
<feature type="transmembrane region" description="Helical" evidence="2">
    <location>
        <begin position="406"/>
        <end position="426"/>
    </location>
</feature>
<dbReference type="Proteomes" id="UP000550260">
    <property type="component" value="Unassembled WGS sequence"/>
</dbReference>
<feature type="transmembrane region" description="Helical" evidence="2">
    <location>
        <begin position="438"/>
        <end position="460"/>
    </location>
</feature>
<dbReference type="EMBL" id="JACJHR010000016">
    <property type="protein sequence ID" value="MBB2500259.1"/>
    <property type="molecule type" value="Genomic_DNA"/>
</dbReference>
<evidence type="ECO:0000313" key="4">
    <source>
        <dbReference type="Proteomes" id="UP000550260"/>
    </source>
</evidence>
<evidence type="ECO:0000256" key="2">
    <source>
        <dbReference type="SAM" id="Phobius"/>
    </source>
</evidence>
<keyword evidence="2" id="KW-1133">Transmembrane helix</keyword>
<dbReference type="RefSeq" id="WP_183124029.1">
    <property type="nucleotide sequence ID" value="NZ_JACJHR010000016.1"/>
</dbReference>
<evidence type="ECO:0000256" key="1">
    <source>
        <dbReference type="SAM" id="Coils"/>
    </source>
</evidence>
<accession>A0A8E1VXM2</accession>
<name>A0A8E1VXM2_9PSEU</name>
<keyword evidence="2" id="KW-0472">Membrane</keyword>
<keyword evidence="1" id="KW-0175">Coiled coil</keyword>
<reference evidence="3 4" key="1">
    <citation type="submission" date="2020-08" db="EMBL/GenBank/DDBJ databases">
        <title>Amycolatopsis echigonensis JCM 21831.</title>
        <authorList>
            <person name="Tedsree N."/>
            <person name="Kuncharoen N."/>
            <person name="Likhitwitayawuid K."/>
            <person name="Tanasupawat S."/>
        </authorList>
    </citation>
    <scope>NUCLEOTIDE SEQUENCE [LARGE SCALE GENOMIC DNA]</scope>
    <source>
        <strain evidence="3 4">JCM 21831</strain>
    </source>
</reference>
<protein>
    <recommendedName>
        <fullName evidence="5">Phage-related protein</fullName>
    </recommendedName>
</protein>
<organism evidence="3 4">
    <name type="scientific">Amycolatopsis echigonensis</name>
    <dbReference type="NCBI Taxonomy" id="2576905"/>
    <lineage>
        <taxon>Bacteria</taxon>
        <taxon>Bacillati</taxon>
        <taxon>Actinomycetota</taxon>
        <taxon>Actinomycetes</taxon>
        <taxon>Pseudonocardiales</taxon>
        <taxon>Pseudonocardiaceae</taxon>
        <taxon>Amycolatopsis</taxon>
    </lineage>
</organism>
<feature type="transmembrane region" description="Helical" evidence="2">
    <location>
        <begin position="139"/>
        <end position="163"/>
    </location>
</feature>
<dbReference type="Gene3D" id="1.20.120.20">
    <property type="entry name" value="Apolipoprotein"/>
    <property type="match status" value="1"/>
</dbReference>